<dbReference type="NCBIfam" id="TIGR00229">
    <property type="entry name" value="sensory_box"/>
    <property type="match status" value="2"/>
</dbReference>
<accession>A0A6N8IIJ6</accession>
<dbReference type="Gene3D" id="3.30.450.20">
    <property type="entry name" value="PAS domain"/>
    <property type="match status" value="4"/>
</dbReference>
<evidence type="ECO:0000313" key="5">
    <source>
        <dbReference type="Proteomes" id="UP000468327"/>
    </source>
</evidence>
<keyword evidence="5" id="KW-1185">Reference proteome</keyword>
<dbReference type="InterPro" id="IPR035965">
    <property type="entry name" value="PAS-like_dom_sf"/>
</dbReference>
<dbReference type="PROSITE" id="PS50883">
    <property type="entry name" value="EAL"/>
    <property type="match status" value="1"/>
</dbReference>
<dbReference type="Pfam" id="PF00990">
    <property type="entry name" value="GGDEF"/>
    <property type="match status" value="2"/>
</dbReference>
<organism evidence="4 5">
    <name type="scientific">Gordonibacter urolithinfaciens</name>
    <dbReference type="NCBI Taxonomy" id="1335613"/>
    <lineage>
        <taxon>Bacteria</taxon>
        <taxon>Bacillati</taxon>
        <taxon>Actinomycetota</taxon>
        <taxon>Coriobacteriia</taxon>
        <taxon>Eggerthellales</taxon>
        <taxon>Eggerthellaceae</taxon>
        <taxon>Gordonibacter</taxon>
    </lineage>
</organism>
<dbReference type="PROSITE" id="PS50113">
    <property type="entry name" value="PAC"/>
    <property type="match status" value="1"/>
</dbReference>
<dbReference type="InterPro" id="IPR000160">
    <property type="entry name" value="GGDEF_dom"/>
</dbReference>
<dbReference type="Gene3D" id="3.30.70.270">
    <property type="match status" value="2"/>
</dbReference>
<dbReference type="Pfam" id="PF13426">
    <property type="entry name" value="PAS_9"/>
    <property type="match status" value="1"/>
</dbReference>
<dbReference type="InterPro" id="IPR052155">
    <property type="entry name" value="Biofilm_reg_signaling"/>
</dbReference>
<feature type="domain" description="EAL" evidence="2">
    <location>
        <begin position="194"/>
        <end position="449"/>
    </location>
</feature>
<dbReference type="CDD" id="cd00130">
    <property type="entry name" value="PAS"/>
    <property type="match status" value="2"/>
</dbReference>
<dbReference type="PROSITE" id="PS50887">
    <property type="entry name" value="GGDEF"/>
    <property type="match status" value="2"/>
</dbReference>
<dbReference type="SUPFAM" id="SSF55785">
    <property type="entry name" value="PYP-like sensor domain (PAS domain)"/>
    <property type="match status" value="2"/>
</dbReference>
<dbReference type="InterPro" id="IPR013656">
    <property type="entry name" value="PAS_4"/>
</dbReference>
<feature type="domain" description="PAC" evidence="1">
    <location>
        <begin position="673"/>
        <end position="724"/>
    </location>
</feature>
<dbReference type="Pfam" id="PF00563">
    <property type="entry name" value="EAL"/>
    <property type="match status" value="1"/>
</dbReference>
<dbReference type="SMART" id="SM00086">
    <property type="entry name" value="PAC"/>
    <property type="match status" value="3"/>
</dbReference>
<reference evidence="4 5" key="1">
    <citation type="submission" date="2019-11" db="EMBL/GenBank/DDBJ databases">
        <title>Whole genome shotgun sequencing (WGS) data from Adlercreutzia equolifaciens ResAG-91, Eggerthella lenta MRI-F36, MRI-F37, MRI-F40, ResAG-49, ResAG-88, ResAG-121, ResAG-145, and Gordonibacter sp. ResAG-5, ResAG-26, ResAG-43, ResAG-50, ResAG-59.</title>
        <authorList>
            <person name="Stoll D.A."/>
            <person name="Danylec N."/>
            <person name="Franz C.M.A.P."/>
            <person name="Huch M."/>
        </authorList>
    </citation>
    <scope>NUCLEOTIDE SEQUENCE [LARGE SCALE GENOMIC DNA]</scope>
    <source>
        <strain evidence="4 5">ResAG-59</strain>
    </source>
</reference>
<dbReference type="CDD" id="cd01948">
    <property type="entry name" value="EAL"/>
    <property type="match status" value="1"/>
</dbReference>
<dbReference type="InterPro" id="IPR029787">
    <property type="entry name" value="Nucleotide_cyclase"/>
</dbReference>
<dbReference type="InterPro" id="IPR013655">
    <property type="entry name" value="PAS_fold_3"/>
</dbReference>
<dbReference type="PANTHER" id="PTHR44757:SF2">
    <property type="entry name" value="BIOFILM ARCHITECTURE MAINTENANCE PROTEIN MBAA"/>
    <property type="match status" value="1"/>
</dbReference>
<dbReference type="SUPFAM" id="SSF55073">
    <property type="entry name" value="Nucleotide cyclase"/>
    <property type="match status" value="2"/>
</dbReference>
<dbReference type="PANTHER" id="PTHR44757">
    <property type="entry name" value="DIGUANYLATE CYCLASE DGCP"/>
    <property type="match status" value="1"/>
</dbReference>
<dbReference type="EMBL" id="WPOC01000017">
    <property type="protein sequence ID" value="MVN15739.1"/>
    <property type="molecule type" value="Genomic_DNA"/>
</dbReference>
<dbReference type="AlphaFoldDB" id="A0A6N8IIJ6"/>
<dbReference type="InterPro" id="IPR043128">
    <property type="entry name" value="Rev_trsase/Diguanyl_cyclase"/>
</dbReference>
<evidence type="ECO:0000313" key="4">
    <source>
        <dbReference type="EMBL" id="MVN15739.1"/>
    </source>
</evidence>
<dbReference type="SMART" id="SM00091">
    <property type="entry name" value="PAS"/>
    <property type="match status" value="2"/>
</dbReference>
<protein>
    <submittedName>
        <fullName evidence="4">EAL domain-containing protein</fullName>
    </submittedName>
</protein>
<dbReference type="Gene3D" id="3.20.20.450">
    <property type="entry name" value="EAL domain"/>
    <property type="match status" value="1"/>
</dbReference>
<dbReference type="CDD" id="cd01949">
    <property type="entry name" value="GGDEF"/>
    <property type="match status" value="2"/>
</dbReference>
<dbReference type="InterPro" id="IPR001610">
    <property type="entry name" value="PAC"/>
</dbReference>
<dbReference type="SMART" id="SM00267">
    <property type="entry name" value="GGDEF"/>
    <property type="match status" value="2"/>
</dbReference>
<proteinExistence type="predicted"/>
<dbReference type="Pfam" id="PF08447">
    <property type="entry name" value="PAS_3"/>
    <property type="match status" value="1"/>
</dbReference>
<dbReference type="Pfam" id="PF08448">
    <property type="entry name" value="PAS_4"/>
    <property type="match status" value="1"/>
</dbReference>
<feature type="domain" description="GGDEF" evidence="3">
    <location>
        <begin position="57"/>
        <end position="185"/>
    </location>
</feature>
<evidence type="ECO:0000259" key="3">
    <source>
        <dbReference type="PROSITE" id="PS50887"/>
    </source>
</evidence>
<dbReference type="SMART" id="SM00052">
    <property type="entry name" value="EAL"/>
    <property type="match status" value="1"/>
</dbReference>
<dbReference type="SUPFAM" id="SSF141868">
    <property type="entry name" value="EAL domain-like"/>
    <property type="match status" value="1"/>
</dbReference>
<evidence type="ECO:0000259" key="2">
    <source>
        <dbReference type="PROSITE" id="PS50883"/>
    </source>
</evidence>
<dbReference type="NCBIfam" id="TIGR00254">
    <property type="entry name" value="GGDEF"/>
    <property type="match status" value="1"/>
</dbReference>
<dbReference type="InterPro" id="IPR001633">
    <property type="entry name" value="EAL_dom"/>
</dbReference>
<name>A0A6N8IIJ6_9ACTN</name>
<dbReference type="Proteomes" id="UP000468327">
    <property type="component" value="Unassembled WGS sequence"/>
</dbReference>
<dbReference type="InterPro" id="IPR035919">
    <property type="entry name" value="EAL_sf"/>
</dbReference>
<feature type="domain" description="GGDEF" evidence="3">
    <location>
        <begin position="1137"/>
        <end position="1268"/>
    </location>
</feature>
<gene>
    <name evidence="4" type="ORF">GO738_10350</name>
</gene>
<evidence type="ECO:0000259" key="1">
    <source>
        <dbReference type="PROSITE" id="PS50113"/>
    </source>
</evidence>
<sequence>MRPAWELGIAKGSSAQEEDAGGGLSSPVSDHDALSGLLSRSGFNERVRTLVDGHPNESYLLVYGDIDRFKVYNDLFGTPAGDRLLADIGAMIRDLMPAGAVAARLRADHFVCCCPRSSFDPDRMLAGLDSWFSSYREDFTFFVRLGIFPIDDPSLDVSLMCDRALLALRSAKSGYAGSKYVFYDEKLRSSVLKEQELAGEMIAALEGGQFVPYFQPQYRYATGRMIGAEVLARWNHPTKGLLGPLEFIPVFERNGLIATFDYYIWDQACRCLRSWIDERGFEGAPRLSVNLSRADIYRSDLCTYLGGLVERYGFSAELLHLEITESAYMEAPEQLIGVVTKLRDAGFIVEMDDFGSGYSSLNTLKDVPVDVLKLDMGFLGASASSRGGIILASVVRMARWLDLPIIAEGVETKQQAAYLASVGCDYMQGYLFSKPVDRDTFEKLLEGTAVEGLAHPFAESLQDGAAEFWDADSRLTLIFNGYTGPAAIAEYDGEVCELIRINGEFACMLDIVDDEVSAELVRKNFLGVLQQEDRASLEEALQAAGEGDAVCELRYRSAAGKGRWLRLHLRPLSRTGSVISLYVLAEETTEEQALRDRLAATRDSIPGGLLLYEVTDGGVRLLDFSDAWAELCGCDRDECLRRVRDDAIAVVCEDDRRIVEEAFRKLQSGSRLASCTMRVNKGDGGFFWAHVSMSTAYRADDCLYAVAVVIDVTKERESEQRLRRQNEAQQQLYDAIPCGIVRYTVDDGQHIVSINKKGCELLGYRNMEEFIASSGDNALMSIHADDVPRHRAAIERLRNGSKPLDFAYRYYRSDGTVGWIEGTSAYELGPEGEPMIQSAFLDVSGRRQKSHELDLQRFTKVLCSVYDEIFEFESLDGRFRVLYSAMNPESIGIVLPLDEALERWMARIPDGVERAGLRKTFEECRASASGKPSACTYKISKGDNAVWCQSTFIRVSDSSMLCCNKDVTEGLAAEDRRRAWQDERYRLLTEMTNKMSFDYDSDTDTVLLYIDRTGDGVEAQVIPHYLEKLASTRSGVVHPDDMDDVRRMFEDARAGAAEVSTEYRANYYGHGYAWYRANLFVAHDNAGAWHLVGLIENIEDERDLRYRAENDATTGLSNHATTQDLVAAALANLAVREHSVCVVLDIDDFKAVNDNSGHMEGDALLRKVGLVLRSSFRESDVIGRVGGDEFVLLLKEVDMDVVLRKLNQVRARISATTVPGLGHAPTLSVGVYATCSDDRTYRDVFTRADEALYQAKRAGKNRIQVYGS</sequence>
<comment type="caution">
    <text evidence="4">The sequence shown here is derived from an EMBL/GenBank/DDBJ whole genome shotgun (WGS) entry which is preliminary data.</text>
</comment>
<dbReference type="InterPro" id="IPR000700">
    <property type="entry name" value="PAS-assoc_C"/>
</dbReference>
<dbReference type="InterPro" id="IPR000014">
    <property type="entry name" value="PAS"/>
</dbReference>